<reference evidence="1" key="1">
    <citation type="journal article" date="2014" name="Nat. Commun.">
        <title>The tobacco genome sequence and its comparison with those of tomato and potato.</title>
        <authorList>
            <person name="Sierro N."/>
            <person name="Battey J.N."/>
            <person name="Ouadi S."/>
            <person name="Bakaher N."/>
            <person name="Bovet L."/>
            <person name="Willig A."/>
            <person name="Goepfert S."/>
            <person name="Peitsch M.C."/>
            <person name="Ivanov N.V."/>
        </authorList>
    </citation>
    <scope>NUCLEOTIDE SEQUENCE [LARGE SCALE GENOMIC DNA]</scope>
</reference>
<keyword evidence="1" id="KW-1185">Reference proteome</keyword>
<dbReference type="RefSeq" id="XP_075091876.1">
    <property type="nucleotide sequence ID" value="XM_075235775.1"/>
</dbReference>
<evidence type="ECO:0000313" key="2">
    <source>
        <dbReference type="RefSeq" id="XP_075091876.1"/>
    </source>
</evidence>
<evidence type="ECO:0000313" key="1">
    <source>
        <dbReference type="Proteomes" id="UP000790787"/>
    </source>
</evidence>
<sequence length="699" mass="77997">MATLDQEDTSAGVAAATNFGIDPSDPLYLHPSDNPGAMLVSVPFSGIGYRSWRRSVMRGMSVKNKLGFISGECKPPEPQSQRFRQWERCDDMVTSWILNSLSKDIADSVEYANNAVELWRELEDRYEQTNGARLYQIQKEINDLSQGVLDITCYYSKLKKLWEELNTLSKKTHCSCICTCGAKENMHKAEQDRRLIQFLMGLNEVYTVVRGSILMMNPLPNLAQAFSLLIQDEKQREIKPNNQMLFESASLSVNTSKPGSYRTNYAANNSSTGGNRPRPFCDYCKKLGHTKDKCYKLHGYPQNFGNSHTQNPNRGQNMNQAEKFSKGRRIVASVQGTPYEAMPTGKDGSEDGNEVGQVNLSKEEYGQIINLLQHFQIGTGGESSSCTNYVNGAVNFAGIIVCTSSIDFSKLSCECFKNKADSWILDSGASNHMTFNMSLLTNIVTLPYPLLVVLPNGYKAPSMKRPLEIGKVSDGLYLLCPRCLRNNHSKSIVNSSIASSLKPNAKNTNASLSVNALSSPHIHISTENLNQDNQCPVRSTYSDNEPNSYEEAAMYPAWQAAMTQEFEALHANNAWELVPLPVEKQAIRCKWVYKVKHKADGSVERFKARLVVKGYTQQAGINYTETFSPVVKITTLRALIAASVKKGWDIFQLDVNNAFLHGDLHEEVYMEVPQGLVVDNGHLVCKLKKSLYGLKQASR</sequence>
<dbReference type="Proteomes" id="UP000790787">
    <property type="component" value="Chromosome 17"/>
</dbReference>
<reference evidence="2" key="2">
    <citation type="submission" date="2025-08" db="UniProtKB">
        <authorList>
            <consortium name="RefSeq"/>
        </authorList>
    </citation>
    <scope>IDENTIFICATION</scope>
    <source>
        <tissue evidence="2">Leaf</tissue>
    </source>
</reference>
<name>A0AC58T3R6_TOBAC</name>
<organism evidence="1 2">
    <name type="scientific">Nicotiana tabacum</name>
    <name type="common">Common tobacco</name>
    <dbReference type="NCBI Taxonomy" id="4097"/>
    <lineage>
        <taxon>Eukaryota</taxon>
        <taxon>Viridiplantae</taxon>
        <taxon>Streptophyta</taxon>
        <taxon>Embryophyta</taxon>
        <taxon>Tracheophyta</taxon>
        <taxon>Spermatophyta</taxon>
        <taxon>Magnoliopsida</taxon>
        <taxon>eudicotyledons</taxon>
        <taxon>Gunneridae</taxon>
        <taxon>Pentapetalae</taxon>
        <taxon>asterids</taxon>
        <taxon>lamiids</taxon>
        <taxon>Solanales</taxon>
        <taxon>Solanaceae</taxon>
        <taxon>Nicotianoideae</taxon>
        <taxon>Nicotianeae</taxon>
        <taxon>Nicotiana</taxon>
    </lineage>
</organism>
<protein>
    <submittedName>
        <fullName evidence="2">Uncharacterized protein LOC107796459</fullName>
    </submittedName>
</protein>
<gene>
    <name evidence="2" type="primary">LOC107796459</name>
</gene>
<proteinExistence type="predicted"/>
<accession>A0AC58T3R6</accession>